<reference evidence="1" key="2">
    <citation type="journal article" date="2015" name="Fish Shellfish Immunol.">
        <title>Early steps in the European eel (Anguilla anguilla)-Vibrio vulnificus interaction in the gills: Role of the RtxA13 toxin.</title>
        <authorList>
            <person name="Callol A."/>
            <person name="Pajuelo D."/>
            <person name="Ebbesson L."/>
            <person name="Teles M."/>
            <person name="MacKenzie S."/>
            <person name="Amaro C."/>
        </authorList>
    </citation>
    <scope>NUCLEOTIDE SEQUENCE</scope>
</reference>
<name>A0A0E9RWW5_ANGAN</name>
<accession>A0A0E9RWW5</accession>
<protein>
    <submittedName>
        <fullName evidence="1">Uncharacterized protein</fullName>
    </submittedName>
</protein>
<dbReference type="AlphaFoldDB" id="A0A0E9RWW5"/>
<organism evidence="1">
    <name type="scientific">Anguilla anguilla</name>
    <name type="common">European freshwater eel</name>
    <name type="synonym">Muraena anguilla</name>
    <dbReference type="NCBI Taxonomy" id="7936"/>
    <lineage>
        <taxon>Eukaryota</taxon>
        <taxon>Metazoa</taxon>
        <taxon>Chordata</taxon>
        <taxon>Craniata</taxon>
        <taxon>Vertebrata</taxon>
        <taxon>Euteleostomi</taxon>
        <taxon>Actinopterygii</taxon>
        <taxon>Neopterygii</taxon>
        <taxon>Teleostei</taxon>
        <taxon>Anguilliformes</taxon>
        <taxon>Anguillidae</taxon>
        <taxon>Anguilla</taxon>
    </lineage>
</organism>
<evidence type="ECO:0000313" key="1">
    <source>
        <dbReference type="EMBL" id="JAH33641.1"/>
    </source>
</evidence>
<reference evidence="1" key="1">
    <citation type="submission" date="2014-11" db="EMBL/GenBank/DDBJ databases">
        <authorList>
            <person name="Amaro Gonzalez C."/>
        </authorList>
    </citation>
    <scope>NUCLEOTIDE SEQUENCE</scope>
</reference>
<dbReference type="EMBL" id="GBXM01074936">
    <property type="protein sequence ID" value="JAH33641.1"/>
    <property type="molecule type" value="Transcribed_RNA"/>
</dbReference>
<sequence length="51" mass="6048">MWLVCFPLLSATNDGRFKVIEETSHLCCQIYLKETFVYINRFSIPYEAMLL</sequence>
<proteinExistence type="predicted"/>